<dbReference type="GO" id="GO:0051537">
    <property type="term" value="F:2 iron, 2 sulfur cluster binding"/>
    <property type="evidence" value="ECO:0007669"/>
    <property type="project" value="UniProtKB-KW"/>
</dbReference>
<dbReference type="InterPro" id="IPR014349">
    <property type="entry name" value="Rieske_Fe-S_prot"/>
</dbReference>
<dbReference type="Proteomes" id="UP000037460">
    <property type="component" value="Unassembled WGS sequence"/>
</dbReference>
<accession>A0A0M0K825</accession>
<evidence type="ECO:0000256" key="3">
    <source>
        <dbReference type="ARBA" id="ARBA00022723"/>
    </source>
</evidence>
<keyword evidence="3" id="KW-0479">Metal-binding</keyword>
<dbReference type="AlphaFoldDB" id="A0A0M0K825"/>
<comment type="cofactor">
    <cofactor evidence="7">
        <name>[2Fe-2S] cluster</name>
        <dbReference type="ChEBI" id="CHEBI:190135"/>
    </cofactor>
</comment>
<dbReference type="OrthoDB" id="38768at2759"/>
<dbReference type="InterPro" id="IPR036922">
    <property type="entry name" value="Rieske_2Fe-2S_sf"/>
</dbReference>
<evidence type="ECO:0000256" key="2">
    <source>
        <dbReference type="ARBA" id="ARBA00022714"/>
    </source>
</evidence>
<feature type="non-terminal residue" evidence="9">
    <location>
        <position position="1"/>
    </location>
</feature>
<dbReference type="GO" id="GO:0046872">
    <property type="term" value="F:metal ion binding"/>
    <property type="evidence" value="ECO:0007669"/>
    <property type="project" value="UniProtKB-KW"/>
</dbReference>
<comment type="similarity">
    <text evidence="1">Belongs to the Rieske iron-sulfur protein family.</text>
</comment>
<dbReference type="PRINTS" id="PR00162">
    <property type="entry name" value="RIESKE"/>
</dbReference>
<dbReference type="GO" id="GO:0016020">
    <property type="term" value="C:membrane"/>
    <property type="evidence" value="ECO:0007669"/>
    <property type="project" value="InterPro"/>
</dbReference>
<reference evidence="10" key="1">
    <citation type="journal article" date="2015" name="PLoS Genet.">
        <title>Genome Sequence and Transcriptome Analyses of Chrysochromulina tobin: Metabolic Tools for Enhanced Algal Fitness in the Prominent Order Prymnesiales (Haptophyceae).</title>
        <authorList>
            <person name="Hovde B.T."/>
            <person name="Deodato C.R."/>
            <person name="Hunsperger H.M."/>
            <person name="Ryken S.A."/>
            <person name="Yost W."/>
            <person name="Jha R.K."/>
            <person name="Patterson J."/>
            <person name="Monnat R.J. Jr."/>
            <person name="Barlow S.B."/>
            <person name="Starkenburg S.R."/>
            <person name="Cattolico R.A."/>
        </authorList>
    </citation>
    <scope>NUCLEOTIDE SEQUENCE</scope>
    <source>
        <strain evidence="10">CCMP291</strain>
    </source>
</reference>
<evidence type="ECO:0000259" key="8">
    <source>
        <dbReference type="PROSITE" id="PS51296"/>
    </source>
</evidence>
<keyword evidence="2" id="KW-0001">2Fe-2S</keyword>
<gene>
    <name evidence="9" type="ORF">Ctob_015574</name>
</gene>
<keyword evidence="4" id="KW-0408">Iron</keyword>
<evidence type="ECO:0000313" key="9">
    <source>
        <dbReference type="EMBL" id="KOO34970.1"/>
    </source>
</evidence>
<keyword evidence="5" id="KW-0411">Iron-sulfur</keyword>
<evidence type="ECO:0000256" key="1">
    <source>
        <dbReference type="ARBA" id="ARBA00010651"/>
    </source>
</evidence>
<name>A0A0M0K825_9EUKA</name>
<keyword evidence="6" id="KW-1015">Disulfide bond</keyword>
<dbReference type="PROSITE" id="PS51296">
    <property type="entry name" value="RIESKE"/>
    <property type="match status" value="1"/>
</dbReference>
<evidence type="ECO:0000256" key="5">
    <source>
        <dbReference type="ARBA" id="ARBA00023014"/>
    </source>
</evidence>
<evidence type="ECO:0000313" key="10">
    <source>
        <dbReference type="Proteomes" id="UP000037460"/>
    </source>
</evidence>
<feature type="domain" description="Rieske" evidence="8">
    <location>
        <begin position="57"/>
        <end position="153"/>
    </location>
</feature>
<protein>
    <submittedName>
        <fullName evidence="9">Cytochrome b6-f complex iron-sulfur subunit</fullName>
    </submittedName>
</protein>
<sequence length="169" mass="17783">HSSQPVRPSCAGCSRRSFTTSAATAAPFAFSAMPSGAVSAPEPVTDRNGAVVTMDSWLKSHVTDVPDLVLGLDGEPHFLLTVATGDERNVQPYALRAECTHLGCLVQPDPLTGGFACPCHGSRYAADGSVTRGPAPAPLKLARVDVRQSDGAVLMSRWEEKDLRVVRGA</sequence>
<keyword evidence="10" id="KW-1185">Reference proteome</keyword>
<dbReference type="Gene3D" id="2.102.10.10">
    <property type="entry name" value="Rieske [2Fe-2S] iron-sulphur domain"/>
    <property type="match status" value="1"/>
</dbReference>
<comment type="caution">
    <text evidence="9">The sequence shown here is derived from an EMBL/GenBank/DDBJ whole genome shotgun (WGS) entry which is preliminary data.</text>
</comment>
<dbReference type="Pfam" id="PF00355">
    <property type="entry name" value="Rieske"/>
    <property type="match status" value="1"/>
</dbReference>
<dbReference type="InterPro" id="IPR005805">
    <property type="entry name" value="Rieske_Fe-S_prot_C"/>
</dbReference>
<organism evidence="9 10">
    <name type="scientific">Chrysochromulina tobinii</name>
    <dbReference type="NCBI Taxonomy" id="1460289"/>
    <lineage>
        <taxon>Eukaryota</taxon>
        <taxon>Haptista</taxon>
        <taxon>Haptophyta</taxon>
        <taxon>Prymnesiophyceae</taxon>
        <taxon>Prymnesiales</taxon>
        <taxon>Chrysochromulinaceae</taxon>
        <taxon>Chrysochromulina</taxon>
    </lineage>
</organism>
<dbReference type="SUPFAM" id="SSF50022">
    <property type="entry name" value="ISP domain"/>
    <property type="match status" value="1"/>
</dbReference>
<evidence type="ECO:0000256" key="4">
    <source>
        <dbReference type="ARBA" id="ARBA00023004"/>
    </source>
</evidence>
<proteinExistence type="inferred from homology"/>
<evidence type="ECO:0000256" key="7">
    <source>
        <dbReference type="ARBA" id="ARBA00034078"/>
    </source>
</evidence>
<dbReference type="EMBL" id="JWZX01001028">
    <property type="protein sequence ID" value="KOO34970.1"/>
    <property type="molecule type" value="Genomic_DNA"/>
</dbReference>
<dbReference type="InterPro" id="IPR017941">
    <property type="entry name" value="Rieske_2Fe-2S"/>
</dbReference>
<dbReference type="PANTHER" id="PTHR10134">
    <property type="entry name" value="CYTOCHROME B-C1 COMPLEX SUBUNIT RIESKE, MITOCHONDRIAL"/>
    <property type="match status" value="1"/>
</dbReference>
<evidence type="ECO:0000256" key="6">
    <source>
        <dbReference type="ARBA" id="ARBA00023157"/>
    </source>
</evidence>